<dbReference type="InterPro" id="IPR036390">
    <property type="entry name" value="WH_DNA-bd_sf"/>
</dbReference>
<dbReference type="SUPFAM" id="SSF46785">
    <property type="entry name" value="Winged helix' DNA-binding domain"/>
    <property type="match status" value="1"/>
</dbReference>
<keyword evidence="1" id="KW-0805">Transcription regulation</keyword>
<keyword evidence="2" id="KW-0238">DNA-binding</keyword>
<dbReference type="PANTHER" id="PTHR33204">
    <property type="entry name" value="TRANSCRIPTIONAL REGULATOR, MARR FAMILY"/>
    <property type="match status" value="1"/>
</dbReference>
<evidence type="ECO:0000256" key="4">
    <source>
        <dbReference type="SAM" id="MobiDB-lite"/>
    </source>
</evidence>
<protein>
    <submittedName>
        <fullName evidence="6">Helix-turn-helix domain-containing protein</fullName>
    </submittedName>
</protein>
<evidence type="ECO:0000313" key="6">
    <source>
        <dbReference type="EMBL" id="GAA4267484.1"/>
    </source>
</evidence>
<feature type="region of interest" description="Disordered" evidence="4">
    <location>
        <begin position="143"/>
        <end position="162"/>
    </location>
</feature>
<evidence type="ECO:0000256" key="1">
    <source>
        <dbReference type="ARBA" id="ARBA00023015"/>
    </source>
</evidence>
<gene>
    <name evidence="6" type="ORF">GCM10022256_30960</name>
</gene>
<dbReference type="Pfam" id="PF01638">
    <property type="entry name" value="HxlR"/>
    <property type="match status" value="1"/>
</dbReference>
<evidence type="ECO:0000259" key="5">
    <source>
        <dbReference type="PROSITE" id="PS51118"/>
    </source>
</evidence>
<proteinExistence type="predicted"/>
<dbReference type="PROSITE" id="PS51118">
    <property type="entry name" value="HTH_HXLR"/>
    <property type="match status" value="1"/>
</dbReference>
<dbReference type="Gene3D" id="1.10.10.10">
    <property type="entry name" value="Winged helix-like DNA-binding domain superfamily/Winged helix DNA-binding domain"/>
    <property type="match status" value="1"/>
</dbReference>
<evidence type="ECO:0000256" key="3">
    <source>
        <dbReference type="ARBA" id="ARBA00023163"/>
    </source>
</evidence>
<accession>A0ABP8E5K1</accession>
<evidence type="ECO:0000256" key="2">
    <source>
        <dbReference type="ARBA" id="ARBA00023125"/>
    </source>
</evidence>
<dbReference type="RefSeq" id="WP_344797798.1">
    <property type="nucleotide sequence ID" value="NZ_BAABAU010000004.1"/>
</dbReference>
<dbReference type="PANTHER" id="PTHR33204:SF18">
    <property type="entry name" value="TRANSCRIPTIONAL REGULATORY PROTEIN"/>
    <property type="match status" value="1"/>
</dbReference>
<dbReference type="EMBL" id="BAABAU010000004">
    <property type="protein sequence ID" value="GAA4267484.1"/>
    <property type="molecule type" value="Genomic_DNA"/>
</dbReference>
<comment type="caution">
    <text evidence="6">The sequence shown here is derived from an EMBL/GenBank/DDBJ whole genome shotgun (WGS) entry which is preliminary data.</text>
</comment>
<dbReference type="InterPro" id="IPR036388">
    <property type="entry name" value="WH-like_DNA-bd_sf"/>
</dbReference>
<dbReference type="InterPro" id="IPR002577">
    <property type="entry name" value="HTH_HxlR"/>
</dbReference>
<feature type="domain" description="HTH hxlR-type" evidence="5">
    <location>
        <begin position="14"/>
        <end position="114"/>
    </location>
</feature>
<reference evidence="7" key="1">
    <citation type="journal article" date="2019" name="Int. J. Syst. Evol. Microbiol.">
        <title>The Global Catalogue of Microorganisms (GCM) 10K type strain sequencing project: providing services to taxonomists for standard genome sequencing and annotation.</title>
        <authorList>
            <consortium name="The Broad Institute Genomics Platform"/>
            <consortium name="The Broad Institute Genome Sequencing Center for Infectious Disease"/>
            <person name="Wu L."/>
            <person name="Ma J."/>
        </authorList>
    </citation>
    <scope>NUCLEOTIDE SEQUENCE [LARGE SCALE GENOMIC DNA]</scope>
    <source>
        <strain evidence="7">JCM 17442</strain>
    </source>
</reference>
<evidence type="ECO:0000313" key="7">
    <source>
        <dbReference type="Proteomes" id="UP001501594"/>
    </source>
</evidence>
<name>A0ABP8E5K1_9MICO</name>
<dbReference type="Proteomes" id="UP001501594">
    <property type="component" value="Unassembled WGS sequence"/>
</dbReference>
<organism evidence="6 7">
    <name type="scientific">Frondihabitans peucedani</name>
    <dbReference type="NCBI Taxonomy" id="598626"/>
    <lineage>
        <taxon>Bacteria</taxon>
        <taxon>Bacillati</taxon>
        <taxon>Actinomycetota</taxon>
        <taxon>Actinomycetes</taxon>
        <taxon>Micrococcales</taxon>
        <taxon>Microbacteriaceae</taxon>
        <taxon>Frondihabitans</taxon>
    </lineage>
</organism>
<keyword evidence="7" id="KW-1185">Reference proteome</keyword>
<keyword evidence="3" id="KW-0804">Transcription</keyword>
<sequence length="162" mass="18053">MARGPELTPVEPYCSIERSLVLLSDRWAFLILREVLMYGESRFRDLQDHLGIASNVLTDRLDRLVEGGVLEKRPYRDAGSRSRFSYHPTRAGLDLKIVLGALQQWGDEHEPRADGPTVVRRRAADGAPASVAFVAAGEPVPVDEVRFEQTDQYPAPDRTAAP</sequence>